<dbReference type="SUPFAM" id="SSF46785">
    <property type="entry name" value="Winged helix' DNA-binding domain"/>
    <property type="match status" value="1"/>
</dbReference>
<dbReference type="PROSITE" id="PS50995">
    <property type="entry name" value="HTH_MARR_2"/>
    <property type="match status" value="1"/>
</dbReference>
<keyword evidence="3" id="KW-1185">Reference proteome</keyword>
<dbReference type="InterPro" id="IPR036390">
    <property type="entry name" value="WH_DNA-bd_sf"/>
</dbReference>
<accession>A0ABV3FQ02</accession>
<gene>
    <name evidence="2" type="ORF">AB0I48_07980</name>
</gene>
<dbReference type="Pfam" id="PF12802">
    <property type="entry name" value="MarR_2"/>
    <property type="match status" value="1"/>
</dbReference>
<protein>
    <submittedName>
        <fullName evidence="2">MarR family transcriptional regulator</fullName>
    </submittedName>
</protein>
<dbReference type="Proteomes" id="UP001551695">
    <property type="component" value="Unassembled WGS sequence"/>
</dbReference>
<reference evidence="2 3" key="1">
    <citation type="submission" date="2024-06" db="EMBL/GenBank/DDBJ databases">
        <title>The Natural Products Discovery Center: Release of the First 8490 Sequenced Strains for Exploring Actinobacteria Biosynthetic Diversity.</title>
        <authorList>
            <person name="Kalkreuter E."/>
            <person name="Kautsar S.A."/>
            <person name="Yang D."/>
            <person name="Bader C.D."/>
            <person name="Teijaro C.N."/>
            <person name="Fluegel L."/>
            <person name="Davis C.M."/>
            <person name="Simpson J.R."/>
            <person name="Lauterbach L."/>
            <person name="Steele A.D."/>
            <person name="Gui C."/>
            <person name="Meng S."/>
            <person name="Li G."/>
            <person name="Viehrig K."/>
            <person name="Ye F."/>
            <person name="Su P."/>
            <person name="Kiefer A.F."/>
            <person name="Nichols A."/>
            <person name="Cepeda A.J."/>
            <person name="Yan W."/>
            <person name="Fan B."/>
            <person name="Jiang Y."/>
            <person name="Adhikari A."/>
            <person name="Zheng C.-J."/>
            <person name="Schuster L."/>
            <person name="Cowan T.M."/>
            <person name="Smanski M.J."/>
            <person name="Chevrette M.G."/>
            <person name="De Carvalho L.P.S."/>
            <person name="Shen B."/>
        </authorList>
    </citation>
    <scope>NUCLEOTIDE SEQUENCE [LARGE SCALE GENOMIC DNA]</scope>
    <source>
        <strain evidence="2 3">NPDC050403</strain>
    </source>
</reference>
<dbReference type="SMART" id="SM00347">
    <property type="entry name" value="HTH_MARR"/>
    <property type="match status" value="1"/>
</dbReference>
<dbReference type="InterPro" id="IPR000835">
    <property type="entry name" value="HTH_MarR-typ"/>
</dbReference>
<dbReference type="Gene3D" id="1.10.10.10">
    <property type="entry name" value="Winged helix-like DNA-binding domain superfamily/Winged helix DNA-binding domain"/>
    <property type="match status" value="1"/>
</dbReference>
<name>A0ABV3FQ02_9NOCA</name>
<dbReference type="PRINTS" id="PR00598">
    <property type="entry name" value="HTHMARR"/>
</dbReference>
<evidence type="ECO:0000259" key="1">
    <source>
        <dbReference type="PROSITE" id="PS50995"/>
    </source>
</evidence>
<dbReference type="PANTHER" id="PTHR33164">
    <property type="entry name" value="TRANSCRIPTIONAL REGULATOR, MARR FAMILY"/>
    <property type="match status" value="1"/>
</dbReference>
<evidence type="ECO:0000313" key="3">
    <source>
        <dbReference type="Proteomes" id="UP001551695"/>
    </source>
</evidence>
<feature type="domain" description="HTH marR-type" evidence="1">
    <location>
        <begin position="13"/>
        <end position="145"/>
    </location>
</feature>
<proteinExistence type="predicted"/>
<dbReference type="EMBL" id="JBFAKC010000003">
    <property type="protein sequence ID" value="MEV0707483.1"/>
    <property type="molecule type" value="Genomic_DNA"/>
</dbReference>
<organism evidence="2 3">
    <name type="scientific">Nocardia aurea</name>
    <dbReference type="NCBI Taxonomy" id="2144174"/>
    <lineage>
        <taxon>Bacteria</taxon>
        <taxon>Bacillati</taxon>
        <taxon>Actinomycetota</taxon>
        <taxon>Actinomycetes</taxon>
        <taxon>Mycobacteriales</taxon>
        <taxon>Nocardiaceae</taxon>
        <taxon>Nocardia</taxon>
    </lineage>
</organism>
<dbReference type="InterPro" id="IPR036388">
    <property type="entry name" value="WH-like_DNA-bd_sf"/>
</dbReference>
<comment type="caution">
    <text evidence="2">The sequence shown here is derived from an EMBL/GenBank/DDBJ whole genome shotgun (WGS) entry which is preliminary data.</text>
</comment>
<dbReference type="RefSeq" id="WP_357781334.1">
    <property type="nucleotide sequence ID" value="NZ_JBFAKC010000003.1"/>
</dbReference>
<dbReference type="PANTHER" id="PTHR33164:SF43">
    <property type="entry name" value="HTH-TYPE TRANSCRIPTIONAL REPRESSOR YETL"/>
    <property type="match status" value="1"/>
</dbReference>
<dbReference type="InterPro" id="IPR039422">
    <property type="entry name" value="MarR/SlyA-like"/>
</dbReference>
<evidence type="ECO:0000313" key="2">
    <source>
        <dbReference type="EMBL" id="MEV0707483.1"/>
    </source>
</evidence>
<sequence>MPSNSDRAHVGLDAHPTFLLAQLGVHTTEQFAALLTPLGIQPRHVAVLSTLIDREGLSQQQLCESLRIHRNVMVGMVDDLEQRGLLTRRRHPVQRRAHALHVLPAGEELLREAEAVLDRYETDLLEPFDPDQRILLLEFLQRLGVRSGVRAVRHIDVGGGCGADPAPD</sequence>